<dbReference type="InterPro" id="IPR009057">
    <property type="entry name" value="Homeodomain-like_sf"/>
</dbReference>
<evidence type="ECO:0008006" key="3">
    <source>
        <dbReference type="Google" id="ProtNLM"/>
    </source>
</evidence>
<dbReference type="InterPro" id="IPR049739">
    <property type="entry name" value="YraL-like"/>
</dbReference>
<dbReference type="SUPFAM" id="SSF46689">
    <property type="entry name" value="Homeodomain-like"/>
    <property type="match status" value="1"/>
</dbReference>
<protein>
    <recommendedName>
        <fullName evidence="3">Mor transcription activator domain-containing protein</fullName>
    </recommendedName>
</protein>
<gene>
    <name evidence="1" type="ORF">A6D92_01420</name>
</gene>
<organism evidence="1 2">
    <name type="scientific">Symbiobacterium thermophilum</name>
    <dbReference type="NCBI Taxonomy" id="2734"/>
    <lineage>
        <taxon>Bacteria</taxon>
        <taxon>Bacillati</taxon>
        <taxon>Bacillota</taxon>
        <taxon>Clostridia</taxon>
        <taxon>Eubacteriales</taxon>
        <taxon>Symbiobacteriaceae</taxon>
        <taxon>Symbiobacterium</taxon>
    </lineage>
</organism>
<dbReference type="NCBIfam" id="NF040785">
    <property type="entry name" value="CD3324_fam"/>
    <property type="match status" value="1"/>
</dbReference>
<evidence type="ECO:0000313" key="2">
    <source>
        <dbReference type="Proteomes" id="UP000194267"/>
    </source>
</evidence>
<comment type="caution">
    <text evidence="1">The sequence shown here is derived from an EMBL/GenBank/DDBJ whole genome shotgun (WGS) entry which is preliminary data.</text>
</comment>
<dbReference type="AlphaFoldDB" id="A0A1Y2T6P3"/>
<dbReference type="Proteomes" id="UP000194267">
    <property type="component" value="Unassembled WGS sequence"/>
</dbReference>
<accession>A0A1Y2T6P3</accession>
<evidence type="ECO:0000313" key="1">
    <source>
        <dbReference type="EMBL" id="OTA42121.1"/>
    </source>
</evidence>
<proteinExistence type="predicted"/>
<dbReference type="Gene3D" id="1.10.10.60">
    <property type="entry name" value="Homeodomain-like"/>
    <property type="match status" value="1"/>
</dbReference>
<sequence length="95" mass="10856">MARYLNAADVLPAELLAEVQRYAAGEQLYIPRPQERLPWGTRTGARGQLALRNEQIRQRRREGASIEELMREFHLSYDSIRKILSGKNGSNCSRG</sequence>
<dbReference type="EMBL" id="LWLV01000070">
    <property type="protein sequence ID" value="OTA42121.1"/>
    <property type="molecule type" value="Genomic_DNA"/>
</dbReference>
<reference evidence="2" key="1">
    <citation type="submission" date="2016-04" db="EMBL/GenBank/DDBJ databases">
        <authorList>
            <person name="Antunes L.P."/>
            <person name="Martins L.F."/>
            <person name="Pereira R.V."/>
            <person name="Thomas A.M."/>
            <person name="Barbosa D."/>
            <person name="Nascimento L."/>
            <person name="Silva G.M."/>
            <person name="Condomitti G.W."/>
            <person name="Digiampietri L.A."/>
            <person name="Lombardi K.C."/>
            <person name="Ramos P.L."/>
            <person name="Quaggio R.B."/>
            <person name="Oliveira J.C."/>
            <person name="Pascon R.C."/>
            <person name="Cruz J.B."/>
            <person name="Silva A.M."/>
            <person name="Setubal J.C."/>
        </authorList>
    </citation>
    <scope>NUCLEOTIDE SEQUENCE [LARGE SCALE GENOMIC DNA]</scope>
</reference>
<name>A0A1Y2T6P3_SYMTR</name>